<gene>
    <name evidence="2" type="ORF">XOC_4240</name>
</gene>
<feature type="region of interest" description="Disordered" evidence="1">
    <location>
        <begin position="19"/>
        <end position="49"/>
    </location>
</feature>
<sequence>MLERHDLARKEQSLRGGTIIDATIIAAPSSTKNKDGERDPDMHQTQERQPVLLRDVKCTFWLRQGALSRFGEEHRTGADV</sequence>
<name>G7TL68_XANOB</name>
<dbReference type="eggNOG" id="COG3039">
    <property type="taxonomic scope" value="Bacteria"/>
</dbReference>
<dbReference type="KEGG" id="xor:XOC_4240"/>
<accession>G7TL68</accession>
<feature type="compositionally biased region" description="Basic and acidic residues" evidence="1">
    <location>
        <begin position="32"/>
        <end position="46"/>
    </location>
</feature>
<dbReference type="EMBL" id="CP003057">
    <property type="protein sequence ID" value="AEQ98315.1"/>
    <property type="molecule type" value="Genomic_DNA"/>
</dbReference>
<evidence type="ECO:0000313" key="2">
    <source>
        <dbReference type="EMBL" id="AEQ98315.1"/>
    </source>
</evidence>
<dbReference type="Proteomes" id="UP000008851">
    <property type="component" value="Chromosome"/>
</dbReference>
<reference evidence="2 3" key="1">
    <citation type="journal article" date="2011" name="J. Bacteriol.">
        <title>Two new complete genome sequences offer insight into host and tissue specificity of plant pathogenic Xanthomonas spp.</title>
        <authorList>
            <person name="Bogdanove A.J."/>
            <person name="Koebnik R."/>
            <person name="Lu H."/>
            <person name="Furutani A."/>
            <person name="Angiuoli S.V."/>
            <person name="Patil P.B."/>
            <person name="Van Sluys M.A."/>
            <person name="Ryan R.P."/>
            <person name="Meyer D.F."/>
            <person name="Han S.W."/>
            <person name="Aparna G."/>
            <person name="Rajaram M."/>
            <person name="Delcher A.L."/>
            <person name="Phillippy A.M."/>
            <person name="Puiu D."/>
            <person name="Schatz M.C."/>
            <person name="Shumway M."/>
            <person name="Sommer D.D."/>
            <person name="Trapnell C."/>
            <person name="Benahmed F."/>
            <person name="Dimitrov G."/>
            <person name="Madupu R."/>
            <person name="Radune D."/>
            <person name="Sullivan S."/>
            <person name="Jha G."/>
            <person name="Ishihara H."/>
            <person name="Lee S.W."/>
            <person name="Pandey A."/>
            <person name="Sharma V."/>
            <person name="Sriariyanun M."/>
            <person name="Szurek B."/>
            <person name="Vera-Cruz C.M."/>
            <person name="Dorman K.S."/>
            <person name="Ronald P.C."/>
            <person name="Verdier V."/>
            <person name="Dow J.M."/>
            <person name="Sonti R.V."/>
            <person name="Tsuge S."/>
            <person name="Brendel V.P."/>
            <person name="Rabinowicz P.D."/>
            <person name="Leach J.E."/>
            <person name="White F.F."/>
            <person name="Salzberg S.L."/>
        </authorList>
    </citation>
    <scope>NUCLEOTIDE SEQUENCE [LARGE SCALE GENOMIC DNA]</scope>
    <source>
        <strain evidence="2 3">BLS256</strain>
    </source>
</reference>
<dbReference type="AlphaFoldDB" id="G7TL68"/>
<evidence type="ECO:0000313" key="3">
    <source>
        <dbReference type="Proteomes" id="UP000008851"/>
    </source>
</evidence>
<organism evidence="2 3">
    <name type="scientific">Xanthomonas oryzae pv. oryzicola (strain BLS256)</name>
    <dbReference type="NCBI Taxonomy" id="383407"/>
    <lineage>
        <taxon>Bacteria</taxon>
        <taxon>Pseudomonadati</taxon>
        <taxon>Pseudomonadota</taxon>
        <taxon>Gammaproteobacteria</taxon>
        <taxon>Lysobacterales</taxon>
        <taxon>Lysobacteraceae</taxon>
        <taxon>Xanthomonas</taxon>
    </lineage>
</organism>
<dbReference type="HOGENOM" id="CLU_2588875_0_0_6"/>
<proteinExistence type="predicted"/>
<evidence type="ECO:0000256" key="1">
    <source>
        <dbReference type="SAM" id="MobiDB-lite"/>
    </source>
</evidence>
<protein>
    <submittedName>
        <fullName evidence="2">Transposase</fullName>
    </submittedName>
</protein>